<feature type="transmembrane region" description="Helical" evidence="1">
    <location>
        <begin position="7"/>
        <end position="27"/>
    </location>
</feature>
<feature type="transmembrane region" description="Helical" evidence="1">
    <location>
        <begin position="65"/>
        <end position="86"/>
    </location>
</feature>
<reference evidence="2" key="1">
    <citation type="submission" date="2019-12" db="EMBL/GenBank/DDBJ databases">
        <title>Novel species isolated from a subtropical stream in China.</title>
        <authorList>
            <person name="Lu H."/>
        </authorList>
    </citation>
    <scope>NUCLEOTIDE SEQUENCE [LARGE SCALE GENOMIC DNA]</scope>
    <source>
        <strain evidence="2">FT81W</strain>
    </source>
</reference>
<dbReference type="RefSeq" id="WP_161081821.1">
    <property type="nucleotide sequence ID" value="NZ_WWCX01000001.1"/>
</dbReference>
<keyword evidence="1" id="KW-0812">Transmembrane</keyword>
<proteinExistence type="predicted"/>
<comment type="caution">
    <text evidence="2">The sequence shown here is derived from an EMBL/GenBank/DDBJ whole genome shotgun (WGS) entry which is preliminary data.</text>
</comment>
<protein>
    <submittedName>
        <fullName evidence="2">Uncharacterized protein</fullName>
    </submittedName>
</protein>
<keyword evidence="1" id="KW-0472">Membrane</keyword>
<organism evidence="2 3">
    <name type="scientific">Duganella vulcania</name>
    <dbReference type="NCBI Taxonomy" id="2692166"/>
    <lineage>
        <taxon>Bacteria</taxon>
        <taxon>Pseudomonadati</taxon>
        <taxon>Pseudomonadota</taxon>
        <taxon>Betaproteobacteria</taxon>
        <taxon>Burkholderiales</taxon>
        <taxon>Oxalobacteraceae</taxon>
        <taxon>Telluria group</taxon>
        <taxon>Duganella</taxon>
    </lineage>
</organism>
<evidence type="ECO:0000256" key="1">
    <source>
        <dbReference type="SAM" id="Phobius"/>
    </source>
</evidence>
<dbReference type="Proteomes" id="UP000447355">
    <property type="component" value="Unassembled WGS sequence"/>
</dbReference>
<dbReference type="EMBL" id="WWCX01000001">
    <property type="protein sequence ID" value="MYM92560.1"/>
    <property type="molecule type" value="Genomic_DNA"/>
</dbReference>
<dbReference type="AlphaFoldDB" id="A0A845GGC1"/>
<accession>A0A845GGC1</accession>
<gene>
    <name evidence="2" type="ORF">GTP90_01650</name>
</gene>
<sequence>MEELRNVAVGWLSILMLIQIGMFMLSASDGVPMMESYVAAWTNTLRAVGGCFVPAKTTEERTELLMFWAAALFFLPGAILVVDVIGRMAK</sequence>
<name>A0A845GGC1_9BURK</name>
<keyword evidence="1" id="KW-1133">Transmembrane helix</keyword>
<evidence type="ECO:0000313" key="2">
    <source>
        <dbReference type="EMBL" id="MYM92560.1"/>
    </source>
</evidence>
<evidence type="ECO:0000313" key="3">
    <source>
        <dbReference type="Proteomes" id="UP000447355"/>
    </source>
</evidence>